<feature type="compositionally biased region" description="Basic and acidic residues" evidence="1">
    <location>
        <begin position="344"/>
        <end position="369"/>
    </location>
</feature>
<name>A0A1Y2G4D4_9BASI</name>
<feature type="compositionally biased region" description="Polar residues" evidence="1">
    <location>
        <begin position="527"/>
        <end position="537"/>
    </location>
</feature>
<dbReference type="STRING" id="106004.A0A1Y2G4D4"/>
<accession>A0A1Y2G4D4</accession>
<dbReference type="OrthoDB" id="2527516at2759"/>
<dbReference type="Proteomes" id="UP000193467">
    <property type="component" value="Unassembled WGS sequence"/>
</dbReference>
<feature type="compositionally biased region" description="Basic residues" evidence="1">
    <location>
        <begin position="496"/>
        <end position="505"/>
    </location>
</feature>
<reference evidence="2 3" key="1">
    <citation type="submission" date="2016-07" db="EMBL/GenBank/DDBJ databases">
        <title>Pervasive Adenine N6-methylation of Active Genes in Fungi.</title>
        <authorList>
            <consortium name="DOE Joint Genome Institute"/>
            <person name="Mondo S.J."/>
            <person name="Dannebaum R.O."/>
            <person name="Kuo R.C."/>
            <person name="Labutti K."/>
            <person name="Haridas S."/>
            <person name="Kuo A."/>
            <person name="Salamov A."/>
            <person name="Ahrendt S.R."/>
            <person name="Lipzen A."/>
            <person name="Sullivan W."/>
            <person name="Andreopoulos W.B."/>
            <person name="Clum A."/>
            <person name="Lindquist E."/>
            <person name="Daum C."/>
            <person name="Ramamoorthy G.K."/>
            <person name="Gryganskyi A."/>
            <person name="Culley D."/>
            <person name="Magnuson J.K."/>
            <person name="James T.Y."/>
            <person name="O'Malley M.A."/>
            <person name="Stajich J.E."/>
            <person name="Spatafora J.W."/>
            <person name="Visel A."/>
            <person name="Grigoriev I.V."/>
        </authorList>
    </citation>
    <scope>NUCLEOTIDE SEQUENCE [LARGE SCALE GENOMIC DNA]</scope>
    <source>
        <strain evidence="2 3">62-1032</strain>
    </source>
</reference>
<dbReference type="EMBL" id="MCGR01000004">
    <property type="protein sequence ID" value="ORY90106.1"/>
    <property type="molecule type" value="Genomic_DNA"/>
</dbReference>
<feature type="compositionally biased region" description="Basic and acidic residues" evidence="1">
    <location>
        <begin position="114"/>
        <end position="124"/>
    </location>
</feature>
<feature type="region of interest" description="Disordered" evidence="1">
    <location>
        <begin position="327"/>
        <end position="597"/>
    </location>
</feature>
<organism evidence="2 3">
    <name type="scientific">Leucosporidium creatinivorum</name>
    <dbReference type="NCBI Taxonomy" id="106004"/>
    <lineage>
        <taxon>Eukaryota</taxon>
        <taxon>Fungi</taxon>
        <taxon>Dikarya</taxon>
        <taxon>Basidiomycota</taxon>
        <taxon>Pucciniomycotina</taxon>
        <taxon>Microbotryomycetes</taxon>
        <taxon>Leucosporidiales</taxon>
        <taxon>Leucosporidium</taxon>
    </lineage>
</organism>
<feature type="compositionally biased region" description="Low complexity" evidence="1">
    <location>
        <begin position="506"/>
        <end position="517"/>
    </location>
</feature>
<feature type="compositionally biased region" description="Low complexity" evidence="1">
    <location>
        <begin position="408"/>
        <end position="430"/>
    </location>
</feature>
<evidence type="ECO:0000256" key="1">
    <source>
        <dbReference type="SAM" id="MobiDB-lite"/>
    </source>
</evidence>
<feature type="compositionally biased region" description="Basic and acidic residues" evidence="1">
    <location>
        <begin position="479"/>
        <end position="495"/>
    </location>
</feature>
<sequence length="628" mass="69698">MTSTQTATKARLIYSLPVDCPLPWPARPSYPTSTTIRDLPQAYLDSLFTSNSNQFTLDAFARLLLSVASEQPRDLVSPLLRSLLLPLHDFDRKWRSVVPSAINPIAPEDSAAPSKKEKERLSEKEREVLLQSHAAWKVQAEEKLKADKGKQAEQRAKAEAAKAVAAKEGQGDAPPPKEDATGDVEMAEKDKPAAWTVQEVDVNEWLTERELVETCLQALLLLTLISLPAPLSSPPVKPKKKKDPERHSATLDPELLLDFLTDRLQIWRVMKDVSDMGLAAQPQGTEKVEEQLDEVQAWWKEVVETHYASSTSETLRKHHRTKLFPSATPSDSLSVRLEPAPSPFKDRSLLSLDKSARRKEWKEGQKHITESPTMKRLVGKGGRKSRAASNELEDDVFKVPLPPKRRTTAPSAAASTTETETDSNSTTSDAPPRTRPPRKQERPRPLPRGDSLTGSSKGLFNRREVSLSRRPSGVGLKKKKEEAEKEKRDAAEKAEARKRKRKSVSPKKLSGSSSFASRTLVPDTPAKPSTSSTSQPITRAPSLPSFAALGAAFRPGSSDPFAAPLPFGIPPPPVLPGDRERGREEMDWELERDDEDERFLEGREEDVRRENGVTGTPVTKRTWVVPDT</sequence>
<dbReference type="AlphaFoldDB" id="A0A1Y2G4D4"/>
<gene>
    <name evidence="2" type="ORF">BCR35DRAFT_349873</name>
</gene>
<protein>
    <recommendedName>
        <fullName evidence="4">DNA replication regulator Sld3 C-terminal domain-containing protein</fullName>
    </recommendedName>
</protein>
<keyword evidence="3" id="KW-1185">Reference proteome</keyword>
<evidence type="ECO:0008006" key="4">
    <source>
        <dbReference type="Google" id="ProtNLM"/>
    </source>
</evidence>
<comment type="caution">
    <text evidence="2">The sequence shown here is derived from an EMBL/GenBank/DDBJ whole genome shotgun (WGS) entry which is preliminary data.</text>
</comment>
<feature type="compositionally biased region" description="Basic residues" evidence="1">
    <location>
        <begin position="377"/>
        <end position="386"/>
    </location>
</feature>
<feature type="compositionally biased region" description="Basic and acidic residues" evidence="1">
    <location>
        <begin position="147"/>
        <end position="160"/>
    </location>
</feature>
<dbReference type="InParanoid" id="A0A1Y2G4D4"/>
<evidence type="ECO:0000313" key="3">
    <source>
        <dbReference type="Proteomes" id="UP000193467"/>
    </source>
</evidence>
<feature type="compositionally biased region" description="Acidic residues" evidence="1">
    <location>
        <begin position="586"/>
        <end position="597"/>
    </location>
</feature>
<evidence type="ECO:0000313" key="2">
    <source>
        <dbReference type="EMBL" id="ORY90106.1"/>
    </source>
</evidence>
<dbReference type="Gene3D" id="1.20.58.2130">
    <property type="match status" value="1"/>
</dbReference>
<feature type="region of interest" description="Disordered" evidence="1">
    <location>
        <begin position="104"/>
        <end position="124"/>
    </location>
</feature>
<proteinExistence type="predicted"/>
<feature type="region of interest" description="Disordered" evidence="1">
    <location>
        <begin position="147"/>
        <end position="182"/>
    </location>
</feature>